<evidence type="ECO:0000256" key="9">
    <source>
        <dbReference type="ARBA" id="ARBA00022827"/>
    </source>
</evidence>
<dbReference type="SUPFAM" id="SSF52343">
    <property type="entry name" value="Ferredoxin reductase-like, C-terminal NADP-linked domain"/>
    <property type="match status" value="1"/>
</dbReference>
<dbReference type="AlphaFoldDB" id="A0A1F6BWF6"/>
<feature type="transmembrane region" description="Helical" evidence="16">
    <location>
        <begin position="32"/>
        <end position="50"/>
    </location>
</feature>
<evidence type="ECO:0000313" key="19">
    <source>
        <dbReference type="Proteomes" id="UP000179014"/>
    </source>
</evidence>
<dbReference type="InterPro" id="IPR050415">
    <property type="entry name" value="MRET"/>
</dbReference>
<keyword evidence="8" id="KW-0479">Metal-binding</keyword>
<keyword evidence="14" id="KW-0411">Iron-sulfur</keyword>
<dbReference type="CDD" id="cd00322">
    <property type="entry name" value="FNR_like"/>
    <property type="match status" value="1"/>
</dbReference>
<evidence type="ECO:0000256" key="4">
    <source>
        <dbReference type="ARBA" id="ARBA00022630"/>
    </source>
</evidence>
<accession>A0A1F6BWF6</accession>
<sequence>MYRLVLYYLTALLMMAIFFCSFGILPYNPVDLIFSTLFILALCWVTNIIFAKWFEATTNIESVYITALILALIIAPVAPTNYAGIGFLIFVSVSAIASKYILAIGKKHLFNPAAFGVALGALVLGQSATWWVDGNMSLLPFVLIGGLLIVRKIRRFDLVLSFSAVVLFIIVFTAHNSPIAVLTRTFQYSSFLFFALVMLTEPLTTPPSRTLRILYGAMVGFLFTSIIHFGSFYFTPELALLVGNIFVYIVSPKGRFILKLIEKNELAAGTFEFVFAPDRPLTFRPGQYVEWTLGHGPSDSRGNRRYFTIASSPTEQTVRLGVRISERKSTFKQALLAMRIGDTVSASSLAGDFVLPKETNKKLVFIAGGIGVTPFRSMAQYLIDTKDTRPVTLLYSNKTNFEIAYKNIFDKASQTIGMKTIYALTAEPSLVPGTHAGKIDSALIAREIPDYKECVFYLSGPHGMVVAFEKTLHDIGISRFNIKTDYFPGFA</sequence>
<evidence type="ECO:0000256" key="1">
    <source>
        <dbReference type="ARBA" id="ARBA00001974"/>
    </source>
</evidence>
<dbReference type="Gene3D" id="3.40.50.80">
    <property type="entry name" value="Nucleotide-binding domain of ferredoxin-NADP reductase (FNR) module"/>
    <property type="match status" value="1"/>
</dbReference>
<dbReference type="Gene3D" id="2.40.30.10">
    <property type="entry name" value="Translation factors"/>
    <property type="match status" value="1"/>
</dbReference>
<keyword evidence="2" id="KW-0813">Transport</keyword>
<dbReference type="PRINTS" id="PR00410">
    <property type="entry name" value="PHEHYDRXLASE"/>
</dbReference>
<dbReference type="GO" id="GO:0046872">
    <property type="term" value="F:metal ion binding"/>
    <property type="evidence" value="ECO:0007669"/>
    <property type="project" value="UniProtKB-KW"/>
</dbReference>
<feature type="transmembrane region" description="Helical" evidence="16">
    <location>
        <begin position="181"/>
        <end position="199"/>
    </location>
</feature>
<feature type="domain" description="FAD-binding FR-type" evidence="17">
    <location>
        <begin position="253"/>
        <end position="356"/>
    </location>
</feature>
<keyword evidence="6 16" id="KW-0812">Transmembrane</keyword>
<feature type="transmembrane region" description="Helical" evidence="16">
    <location>
        <begin position="62"/>
        <end position="78"/>
    </location>
</feature>
<dbReference type="EMBL" id="MFKN01000010">
    <property type="protein sequence ID" value="OGG41158.1"/>
    <property type="molecule type" value="Genomic_DNA"/>
</dbReference>
<dbReference type="PANTHER" id="PTHR47354:SF6">
    <property type="entry name" value="NADH OXIDOREDUCTASE HCR"/>
    <property type="match status" value="1"/>
</dbReference>
<evidence type="ECO:0000256" key="12">
    <source>
        <dbReference type="ARBA" id="ARBA00023002"/>
    </source>
</evidence>
<evidence type="ECO:0000256" key="11">
    <source>
        <dbReference type="ARBA" id="ARBA00022989"/>
    </source>
</evidence>
<keyword evidence="9" id="KW-0274">FAD</keyword>
<organism evidence="18 19">
    <name type="scientific">Candidatus Kaiserbacteria bacterium GWA2_50_9</name>
    <dbReference type="NCBI Taxonomy" id="1798474"/>
    <lineage>
        <taxon>Bacteria</taxon>
        <taxon>Candidatus Kaiseribacteriota</taxon>
    </lineage>
</organism>
<feature type="transmembrane region" description="Helical" evidence="16">
    <location>
        <begin position="211"/>
        <end position="232"/>
    </location>
</feature>
<evidence type="ECO:0000256" key="15">
    <source>
        <dbReference type="ARBA" id="ARBA00023136"/>
    </source>
</evidence>
<evidence type="ECO:0000256" key="16">
    <source>
        <dbReference type="SAM" id="Phobius"/>
    </source>
</evidence>
<dbReference type="Proteomes" id="UP000179014">
    <property type="component" value="Unassembled WGS sequence"/>
</dbReference>
<dbReference type="PROSITE" id="PS51384">
    <property type="entry name" value="FAD_FR"/>
    <property type="match status" value="1"/>
</dbReference>
<name>A0A1F6BWF6_9BACT</name>
<keyword evidence="13" id="KW-0408">Iron</keyword>
<evidence type="ECO:0000256" key="2">
    <source>
        <dbReference type="ARBA" id="ARBA00022448"/>
    </source>
</evidence>
<dbReference type="STRING" id="1798474.A2118_03705"/>
<evidence type="ECO:0000256" key="6">
    <source>
        <dbReference type="ARBA" id="ARBA00022692"/>
    </source>
</evidence>
<dbReference type="InterPro" id="IPR017938">
    <property type="entry name" value="Riboflavin_synthase-like_b-brl"/>
</dbReference>
<dbReference type="GO" id="GO:0016491">
    <property type="term" value="F:oxidoreductase activity"/>
    <property type="evidence" value="ECO:0007669"/>
    <property type="project" value="UniProtKB-KW"/>
</dbReference>
<dbReference type="Pfam" id="PF00175">
    <property type="entry name" value="NAD_binding_1"/>
    <property type="match status" value="1"/>
</dbReference>
<evidence type="ECO:0000256" key="14">
    <source>
        <dbReference type="ARBA" id="ARBA00023014"/>
    </source>
</evidence>
<dbReference type="PANTHER" id="PTHR47354">
    <property type="entry name" value="NADH OXIDOREDUCTASE HCR"/>
    <property type="match status" value="1"/>
</dbReference>
<dbReference type="InterPro" id="IPR039261">
    <property type="entry name" value="FNR_nucleotide-bd"/>
</dbReference>
<dbReference type="InterPro" id="IPR001433">
    <property type="entry name" value="OxRdtase_FAD/NAD-bd"/>
</dbReference>
<keyword evidence="5" id="KW-0288">FMN</keyword>
<feature type="transmembrane region" description="Helical" evidence="16">
    <location>
        <begin position="109"/>
        <end position="128"/>
    </location>
</feature>
<keyword evidence="7" id="KW-0001">2Fe-2S</keyword>
<feature type="transmembrane region" description="Helical" evidence="16">
    <location>
        <begin position="134"/>
        <end position="151"/>
    </location>
</feature>
<evidence type="ECO:0000256" key="7">
    <source>
        <dbReference type="ARBA" id="ARBA00022714"/>
    </source>
</evidence>
<dbReference type="GO" id="GO:0051537">
    <property type="term" value="F:2 iron, 2 sulfur cluster binding"/>
    <property type="evidence" value="ECO:0007669"/>
    <property type="project" value="UniProtKB-KW"/>
</dbReference>
<feature type="transmembrane region" description="Helical" evidence="16">
    <location>
        <begin position="158"/>
        <end position="175"/>
    </location>
</feature>
<keyword evidence="10" id="KW-1278">Translocase</keyword>
<keyword evidence="12" id="KW-0560">Oxidoreductase</keyword>
<comment type="caution">
    <text evidence="18">The sequence shown here is derived from an EMBL/GenBank/DDBJ whole genome shotgun (WGS) entry which is preliminary data.</text>
</comment>
<dbReference type="InterPro" id="IPR004338">
    <property type="entry name" value="NqrB/RnfD"/>
</dbReference>
<dbReference type="Pfam" id="PF03116">
    <property type="entry name" value="NQR2_RnfD_RnfE"/>
    <property type="match status" value="1"/>
</dbReference>
<keyword evidence="15 16" id="KW-0472">Membrane</keyword>
<keyword evidence="4" id="KW-0285">Flavoprotein</keyword>
<dbReference type="InterPro" id="IPR017927">
    <property type="entry name" value="FAD-bd_FR_type"/>
</dbReference>
<gene>
    <name evidence="18" type="ORF">A2118_03705</name>
</gene>
<evidence type="ECO:0000256" key="5">
    <source>
        <dbReference type="ARBA" id="ARBA00022643"/>
    </source>
</evidence>
<dbReference type="GO" id="GO:0016020">
    <property type="term" value="C:membrane"/>
    <property type="evidence" value="ECO:0007669"/>
    <property type="project" value="InterPro"/>
</dbReference>
<keyword evidence="3" id="KW-0597">Phosphoprotein</keyword>
<dbReference type="SUPFAM" id="SSF63380">
    <property type="entry name" value="Riboflavin synthase domain-like"/>
    <property type="match status" value="1"/>
</dbReference>
<comment type="cofactor">
    <cofactor evidence="1">
        <name>FAD</name>
        <dbReference type="ChEBI" id="CHEBI:57692"/>
    </cofactor>
</comment>
<evidence type="ECO:0000259" key="17">
    <source>
        <dbReference type="PROSITE" id="PS51384"/>
    </source>
</evidence>
<evidence type="ECO:0000256" key="10">
    <source>
        <dbReference type="ARBA" id="ARBA00022967"/>
    </source>
</evidence>
<evidence type="ECO:0000313" key="18">
    <source>
        <dbReference type="EMBL" id="OGG41158.1"/>
    </source>
</evidence>
<reference evidence="18 19" key="1">
    <citation type="journal article" date="2016" name="Nat. Commun.">
        <title>Thousands of microbial genomes shed light on interconnected biogeochemical processes in an aquifer system.</title>
        <authorList>
            <person name="Anantharaman K."/>
            <person name="Brown C.T."/>
            <person name="Hug L.A."/>
            <person name="Sharon I."/>
            <person name="Castelle C.J."/>
            <person name="Probst A.J."/>
            <person name="Thomas B.C."/>
            <person name="Singh A."/>
            <person name="Wilkins M.J."/>
            <person name="Karaoz U."/>
            <person name="Brodie E.L."/>
            <person name="Williams K.H."/>
            <person name="Hubbard S.S."/>
            <person name="Banfield J.F."/>
        </authorList>
    </citation>
    <scope>NUCLEOTIDE SEQUENCE [LARGE SCALE GENOMIC DNA]</scope>
</reference>
<evidence type="ECO:0000256" key="13">
    <source>
        <dbReference type="ARBA" id="ARBA00023004"/>
    </source>
</evidence>
<feature type="transmembrane region" description="Helical" evidence="16">
    <location>
        <begin position="5"/>
        <end position="26"/>
    </location>
</feature>
<protein>
    <recommendedName>
        <fullName evidence="17">FAD-binding FR-type domain-containing protein</fullName>
    </recommendedName>
</protein>
<feature type="transmembrane region" description="Helical" evidence="16">
    <location>
        <begin position="84"/>
        <end position="102"/>
    </location>
</feature>
<keyword evidence="11 16" id="KW-1133">Transmembrane helix</keyword>
<evidence type="ECO:0000256" key="3">
    <source>
        <dbReference type="ARBA" id="ARBA00022553"/>
    </source>
</evidence>
<evidence type="ECO:0000256" key="8">
    <source>
        <dbReference type="ARBA" id="ARBA00022723"/>
    </source>
</evidence>
<proteinExistence type="predicted"/>
<dbReference type="GO" id="GO:0055085">
    <property type="term" value="P:transmembrane transport"/>
    <property type="evidence" value="ECO:0007669"/>
    <property type="project" value="InterPro"/>
</dbReference>